<evidence type="ECO:0008006" key="8">
    <source>
        <dbReference type="Google" id="ProtNLM"/>
    </source>
</evidence>
<dbReference type="PANTHER" id="PTHR43775:SF37">
    <property type="entry name" value="SI:DKEY-61P9.11"/>
    <property type="match status" value="1"/>
</dbReference>
<dbReference type="PROSITE" id="PS52019">
    <property type="entry name" value="PKS_MFAS_DH"/>
    <property type="match status" value="1"/>
</dbReference>
<dbReference type="InterPro" id="IPR014043">
    <property type="entry name" value="Acyl_transferase_dom"/>
</dbReference>
<feature type="domain" description="PKS/mFAS DH" evidence="5">
    <location>
        <begin position="943"/>
        <end position="1181"/>
    </location>
</feature>
<evidence type="ECO:0000256" key="3">
    <source>
        <dbReference type="PROSITE-ProRule" id="PRU01363"/>
    </source>
</evidence>
<dbReference type="GO" id="GO:0006633">
    <property type="term" value="P:fatty acid biosynthetic process"/>
    <property type="evidence" value="ECO:0007669"/>
    <property type="project" value="TreeGrafter"/>
</dbReference>
<dbReference type="SMART" id="SM00827">
    <property type="entry name" value="PKS_AT"/>
    <property type="match status" value="1"/>
</dbReference>
<dbReference type="Pfam" id="PF00698">
    <property type="entry name" value="Acyl_transf_1"/>
    <property type="match status" value="1"/>
</dbReference>
<proteinExistence type="predicted"/>
<dbReference type="InterPro" id="IPR049900">
    <property type="entry name" value="PKS_mFAS_DH"/>
</dbReference>
<dbReference type="InterPro" id="IPR014031">
    <property type="entry name" value="Ketoacyl_synth_C"/>
</dbReference>
<dbReference type="GO" id="GO:0044550">
    <property type="term" value="P:secondary metabolite biosynthetic process"/>
    <property type="evidence" value="ECO:0007669"/>
    <property type="project" value="UniProtKB-ARBA"/>
</dbReference>
<feature type="region of interest" description="C-terminal hotdog fold" evidence="3">
    <location>
        <begin position="1085"/>
        <end position="1181"/>
    </location>
</feature>
<dbReference type="EMBL" id="KQ257451">
    <property type="protein sequence ID" value="KND03835.1"/>
    <property type="molecule type" value="Genomic_DNA"/>
</dbReference>
<dbReference type="eggNOG" id="KOG1202">
    <property type="taxonomic scope" value="Eukaryota"/>
</dbReference>
<dbReference type="VEuPathDB" id="FungiDB:SPPG_08922"/>
<dbReference type="Gene3D" id="3.40.47.10">
    <property type="match status" value="1"/>
</dbReference>
<feature type="region of interest" description="N-terminal hotdog fold" evidence="3">
    <location>
        <begin position="943"/>
        <end position="1068"/>
    </location>
</feature>
<dbReference type="InParanoid" id="A0A0L0HSF2"/>
<evidence type="ECO:0000313" key="7">
    <source>
        <dbReference type="Proteomes" id="UP000053201"/>
    </source>
</evidence>
<evidence type="ECO:0000259" key="5">
    <source>
        <dbReference type="PROSITE" id="PS52019"/>
    </source>
</evidence>
<dbReference type="InterPro" id="IPR016039">
    <property type="entry name" value="Thiolase-like"/>
</dbReference>
<dbReference type="GO" id="GO:0004312">
    <property type="term" value="F:fatty acid synthase activity"/>
    <property type="evidence" value="ECO:0007669"/>
    <property type="project" value="TreeGrafter"/>
</dbReference>
<keyword evidence="7" id="KW-1185">Reference proteome</keyword>
<dbReference type="Pfam" id="PF02801">
    <property type="entry name" value="Ketoacyl-synt_C"/>
    <property type="match status" value="1"/>
</dbReference>
<protein>
    <recommendedName>
        <fullName evidence="8">Carrier domain-containing protein</fullName>
    </recommendedName>
</protein>
<dbReference type="Pfam" id="PF16197">
    <property type="entry name" value="KAsynt_C_assoc"/>
    <property type="match status" value="1"/>
</dbReference>
<dbReference type="PANTHER" id="PTHR43775">
    <property type="entry name" value="FATTY ACID SYNTHASE"/>
    <property type="match status" value="1"/>
</dbReference>
<reference evidence="6 7" key="1">
    <citation type="submission" date="2009-08" db="EMBL/GenBank/DDBJ databases">
        <title>The Genome Sequence of Spizellomyces punctatus strain DAOM BR117.</title>
        <authorList>
            <consortium name="The Broad Institute Genome Sequencing Platform"/>
            <person name="Russ C."/>
            <person name="Cuomo C."/>
            <person name="Shea T."/>
            <person name="Young S.K."/>
            <person name="Zeng Q."/>
            <person name="Koehrsen M."/>
            <person name="Haas B."/>
            <person name="Borodovsky M."/>
            <person name="Guigo R."/>
            <person name="Alvarado L."/>
            <person name="Berlin A."/>
            <person name="Bochicchio J."/>
            <person name="Borenstein D."/>
            <person name="Chapman S."/>
            <person name="Chen Z."/>
            <person name="Engels R."/>
            <person name="Freedman E."/>
            <person name="Gellesch M."/>
            <person name="Goldberg J."/>
            <person name="Griggs A."/>
            <person name="Gujja S."/>
            <person name="Heiman D."/>
            <person name="Hepburn T."/>
            <person name="Howarth C."/>
            <person name="Jen D."/>
            <person name="Larson L."/>
            <person name="Lewis B."/>
            <person name="Mehta T."/>
            <person name="Park D."/>
            <person name="Pearson M."/>
            <person name="Roberts A."/>
            <person name="Saif S."/>
            <person name="Shenoy N."/>
            <person name="Sisk P."/>
            <person name="Stolte C."/>
            <person name="Sykes S."/>
            <person name="Thomson T."/>
            <person name="Walk T."/>
            <person name="White J."/>
            <person name="Yandava C."/>
            <person name="Burger G."/>
            <person name="Gray M.W."/>
            <person name="Holland P.W.H."/>
            <person name="King N."/>
            <person name="Lang F.B.F."/>
            <person name="Roger A.J."/>
            <person name="Ruiz-Trillo I."/>
            <person name="Lander E."/>
            <person name="Nusbaum C."/>
        </authorList>
    </citation>
    <scope>NUCLEOTIDE SEQUENCE [LARGE SCALE GENOMIC DNA]</scope>
    <source>
        <strain evidence="6 7">DAOM BR117</strain>
    </source>
</reference>
<dbReference type="CDD" id="cd00833">
    <property type="entry name" value="PKS"/>
    <property type="match status" value="1"/>
</dbReference>
<dbReference type="SUPFAM" id="SSF55048">
    <property type="entry name" value="Probable ACP-binding domain of malonyl-CoA ACP transacylase"/>
    <property type="match status" value="1"/>
</dbReference>
<dbReference type="OrthoDB" id="329835at2759"/>
<feature type="domain" description="Ketosynthase family 3 (KS3)" evidence="4">
    <location>
        <begin position="5"/>
        <end position="427"/>
    </location>
</feature>
<evidence type="ECO:0000256" key="1">
    <source>
        <dbReference type="ARBA" id="ARBA00022450"/>
    </source>
</evidence>
<organism evidence="6 7">
    <name type="scientific">Spizellomyces punctatus (strain DAOM BR117)</name>
    <dbReference type="NCBI Taxonomy" id="645134"/>
    <lineage>
        <taxon>Eukaryota</taxon>
        <taxon>Fungi</taxon>
        <taxon>Fungi incertae sedis</taxon>
        <taxon>Chytridiomycota</taxon>
        <taxon>Chytridiomycota incertae sedis</taxon>
        <taxon>Chytridiomycetes</taxon>
        <taxon>Spizellomycetales</taxon>
        <taxon>Spizellomycetaceae</taxon>
        <taxon>Spizellomyces</taxon>
    </lineage>
</organism>
<dbReference type="InterPro" id="IPR042104">
    <property type="entry name" value="PKS_dehydratase_sf"/>
</dbReference>
<dbReference type="SMART" id="SM00825">
    <property type="entry name" value="PKS_KS"/>
    <property type="match status" value="1"/>
</dbReference>
<dbReference type="InterPro" id="IPR032821">
    <property type="entry name" value="PKS_assoc"/>
</dbReference>
<dbReference type="SUPFAM" id="SSF53901">
    <property type="entry name" value="Thiolase-like"/>
    <property type="match status" value="1"/>
</dbReference>
<dbReference type="InterPro" id="IPR050091">
    <property type="entry name" value="PKS_NRPS_Biosynth_Enz"/>
</dbReference>
<keyword evidence="2" id="KW-0597">Phosphoprotein</keyword>
<dbReference type="SMART" id="SM00826">
    <property type="entry name" value="PKS_DH"/>
    <property type="match status" value="1"/>
</dbReference>
<dbReference type="Pfam" id="PF21089">
    <property type="entry name" value="PKS_DH_N"/>
    <property type="match status" value="1"/>
</dbReference>
<dbReference type="PROSITE" id="PS52004">
    <property type="entry name" value="KS3_2"/>
    <property type="match status" value="1"/>
</dbReference>
<dbReference type="InterPro" id="IPR020841">
    <property type="entry name" value="PKS_Beta-ketoAc_synthase_dom"/>
</dbReference>
<dbReference type="InterPro" id="IPR016035">
    <property type="entry name" value="Acyl_Trfase/lysoPLipase"/>
</dbReference>
<dbReference type="Proteomes" id="UP000053201">
    <property type="component" value="Unassembled WGS sequence"/>
</dbReference>
<dbReference type="InterPro" id="IPR001227">
    <property type="entry name" value="Ac_transferase_dom_sf"/>
</dbReference>
<dbReference type="OMA" id="TYAFDAR"/>
<dbReference type="STRING" id="645134.A0A0L0HSF2"/>
<dbReference type="GeneID" id="27692047"/>
<dbReference type="Pfam" id="PF00109">
    <property type="entry name" value="ketoacyl-synt"/>
    <property type="match status" value="1"/>
</dbReference>
<dbReference type="AlphaFoldDB" id="A0A0L0HSF2"/>
<feature type="active site" description="Proton donor; for dehydratase activity" evidence="3">
    <location>
        <position position="1150"/>
    </location>
</feature>
<evidence type="ECO:0000259" key="4">
    <source>
        <dbReference type="PROSITE" id="PS52004"/>
    </source>
</evidence>
<dbReference type="RefSeq" id="XP_016611874.1">
    <property type="nucleotide sequence ID" value="XM_016757071.1"/>
</dbReference>
<evidence type="ECO:0000313" key="6">
    <source>
        <dbReference type="EMBL" id="KND03835.1"/>
    </source>
</evidence>
<dbReference type="InterPro" id="IPR016036">
    <property type="entry name" value="Malonyl_transacylase_ACP-bd"/>
</dbReference>
<dbReference type="Gene3D" id="3.40.366.10">
    <property type="entry name" value="Malonyl-Coenzyme A Acyl Carrier Protein, domain 2"/>
    <property type="match status" value="1"/>
</dbReference>
<dbReference type="SUPFAM" id="SSF52151">
    <property type="entry name" value="FabD/lysophospholipase-like"/>
    <property type="match status" value="1"/>
</dbReference>
<evidence type="ECO:0000256" key="2">
    <source>
        <dbReference type="ARBA" id="ARBA00022553"/>
    </source>
</evidence>
<dbReference type="InterPro" id="IPR020807">
    <property type="entry name" value="PKS_DH"/>
</dbReference>
<accession>A0A0L0HSF2</accession>
<dbReference type="InterPro" id="IPR049552">
    <property type="entry name" value="PKS_DH_N"/>
</dbReference>
<keyword evidence="1" id="KW-0596">Phosphopantetheine</keyword>
<name>A0A0L0HSF2_SPIPD</name>
<dbReference type="Gene3D" id="3.10.129.110">
    <property type="entry name" value="Polyketide synthase dehydratase"/>
    <property type="match status" value="1"/>
</dbReference>
<feature type="active site" description="Proton acceptor; for dehydratase activity" evidence="3">
    <location>
        <position position="979"/>
    </location>
</feature>
<sequence length="1181" mass="128176">MSSNDRHLAIIGIGLRLPGANNKQEFYNLLHSKRSGISRVPADRWNAETYTGPGKEPAKIVTDLAGFLDEYREFDALDFGVSPNEARELDVHQYMLLQTTLQAFEDAGVKYRGTKTGVFVAGSFEGRSIQSDEYDLSHYTSTGTALSMQPNRVSFIFDLRGPSIFVDTACSGGLSAMHTARNAIFAGDCDQAVVAGISIMLTPQASQGFSKLGTLSPTGCCHAFDAAADGYVRGEGCVVVILKRLDAAMKEGDHVYAVLTGSAVNANGRGLSLTMPDAKMQMDATLQAYKDAGRDPTDAFFVECHGTGTPVGDPIEVNTLGQVFSQNRPKEDILSIGSVKTNVGHLETASGLVGLIKAALILDSGVILPGIHFSTPNPQIHWSDFRIRVQTDPEPIPKWKTTQDGMYVASVSSFGFGGANAHAVLERMPHGGDRFPIMDIDDKDSILIAVGALSARSVGRVVENVCEFLEEATDPRERVVISRVFGDRARGHPFLSYAVIPASGTSQLEQAFSKPAAPLFTSDPFIAFVFSGQGPQYPQMGRRFLYRFKAFRDSVLASDGVLQSIGFGSFIKKYGMFDSYECTLPTGPDASWPVEAVVLSIVIFQIALYDLWKSLNVAASVVLGHSVGEIAAMYASGAINRHKAVHLAVARAKALKMVENSQGGMAALGCDEVQANEMIEKILSGDRDGGGVRGLWISAVNSVKAVSVSGNEDLIVKLVQQAESQGIFARQLRVGGAYHSPLVDICSAAFQKAVLPVLNSSRNVPTTRFISTVHGRLHPKNQPLDTAYCWDNIRKPVLFANAIKALFEEHKEEGNASSLCVIEMAPHPVLQGYIGEIAASVNVQPAVVAACARRPNPKTGQGVNDPVEDTQFLDTVGKLLVAGVRNINLRVLTGLAGYDVPMGHDMLLKKPVSYPFQKTVSKPKNAYTLKVTQNTHPLKIVEHKECPISTYRRTRPPPKPLCAPLFRMSPQTHPWVTGHTISKAVIFPGTGYIEAALEHGARTLRNVRIQRALMLSEHDPPKYVGFRETGINNEWEFCSSSKNVVNDSGVVLDTVHATGQFVMESVHTPQTALEHLGQDFMTDFDLVMDGQRFYSIIAGTGAEYSGVFAMITEIRGSSTREKDFIAFVEVSDELWNTHAKGMVLHPAILDCACQTGWGMSVRFLFPRPKYLGFATDNSTCL</sequence>
<dbReference type="InterPro" id="IPR014030">
    <property type="entry name" value="Ketoacyl_synth_N"/>
</dbReference>
<gene>
    <name evidence="6" type="ORF">SPPG_08922</name>
</gene>